<dbReference type="GO" id="GO:0006018">
    <property type="term" value="P:2-deoxyribose 1-phosphate catabolic process"/>
    <property type="evidence" value="ECO:0007669"/>
    <property type="project" value="UniProtKB-UniRule"/>
</dbReference>
<dbReference type="HAMAP" id="MF_00740">
    <property type="entry name" value="Phosphopentomut"/>
    <property type="match status" value="1"/>
</dbReference>
<gene>
    <name evidence="6" type="primary">deoB</name>
    <name evidence="9" type="ORF">DFR57_11230</name>
</gene>
<dbReference type="EMBL" id="QPJJ01000012">
    <property type="protein sequence ID" value="RCW64853.1"/>
    <property type="molecule type" value="Genomic_DNA"/>
</dbReference>
<keyword evidence="4 6" id="KW-0464">Manganese</keyword>
<dbReference type="PIRSF" id="PIRSF001491">
    <property type="entry name" value="Ppentomutase"/>
    <property type="match status" value="1"/>
</dbReference>
<dbReference type="NCBIfam" id="TIGR01696">
    <property type="entry name" value="deoB"/>
    <property type="match status" value="1"/>
</dbReference>
<name>A0A368XA65_9BACI</name>
<dbReference type="PANTHER" id="PTHR21110:SF0">
    <property type="entry name" value="PHOSPHOPENTOMUTASE"/>
    <property type="match status" value="1"/>
</dbReference>
<feature type="binding site" evidence="6">
    <location>
        <position position="13"/>
    </location>
    <ligand>
        <name>Mn(2+)</name>
        <dbReference type="ChEBI" id="CHEBI:29035"/>
        <label>1</label>
    </ligand>
</feature>
<feature type="binding site" evidence="6">
    <location>
        <position position="327"/>
    </location>
    <ligand>
        <name>Mn(2+)</name>
        <dbReference type="ChEBI" id="CHEBI:29035"/>
        <label>1</label>
    </ligand>
</feature>
<dbReference type="GO" id="GO:0008973">
    <property type="term" value="F:phosphopentomutase activity"/>
    <property type="evidence" value="ECO:0007669"/>
    <property type="project" value="UniProtKB-UniRule"/>
</dbReference>
<feature type="binding site" evidence="6">
    <location>
        <position position="285"/>
    </location>
    <ligand>
        <name>Mn(2+)</name>
        <dbReference type="ChEBI" id="CHEBI:29035"/>
        <label>2</label>
    </ligand>
</feature>
<comment type="catalytic activity">
    <reaction evidence="6">
        <text>2-deoxy-alpha-D-ribose 1-phosphate = 2-deoxy-D-ribose 5-phosphate</text>
        <dbReference type="Rhea" id="RHEA:27658"/>
        <dbReference type="ChEBI" id="CHEBI:57259"/>
        <dbReference type="ChEBI" id="CHEBI:62877"/>
        <dbReference type="EC" id="5.4.2.7"/>
    </reaction>
</comment>
<comment type="similarity">
    <text evidence="1 6">Belongs to the phosphopentomutase family.</text>
</comment>
<keyword evidence="2 6" id="KW-0963">Cytoplasm</keyword>
<feature type="binding site" evidence="6">
    <location>
        <position position="290"/>
    </location>
    <ligand>
        <name>Mn(2+)</name>
        <dbReference type="ChEBI" id="CHEBI:29035"/>
        <label>2</label>
    </ligand>
</feature>
<evidence type="ECO:0000256" key="2">
    <source>
        <dbReference type="ARBA" id="ARBA00022490"/>
    </source>
</evidence>
<evidence type="ECO:0000313" key="9">
    <source>
        <dbReference type="EMBL" id="RCW64853.1"/>
    </source>
</evidence>
<dbReference type="AlphaFoldDB" id="A0A368XA65"/>
<sequence length="390" mass="43643">MNNFNRVFLIVMDSVGIGEAPDAEQFNDKGADTLGHIAAEVNGLNMPTIGKLGLSNIREIKGIDKADTPKAHYTKMQEASLGKDTMTGHWELMGLYIDTPFRTFETFPDELIQMIEEKSGRKVIGNKPASGTEIIKELGQEHMDTGALIVYTSADSVLQIAAHEDIVPIEEQYEICEYVREITLDEKYMIGRIIARPFIGNPGAFERTSNRHDYALKPFGRTVMNELKDSNFDCLAIGKINDIYDGEGVTKAIRTTDNDDGMDKLIKSMDEDFTGLNFLNLVDFDAKFGHRRDPVGYAKALEDFDKQLPDVLKKLKDDDLLIITADHGNDPVHHGTDHTREYVPLLVHYKGIEKGMELPIRTTFSDVGATVADNFKVTMPKYGTSFLDKL</sequence>
<comment type="pathway">
    <text evidence="6">Carbohydrate degradation; 2-deoxy-D-ribose 1-phosphate degradation; D-glyceraldehyde 3-phosphate and acetaldehyde from 2-deoxy-alpha-D-ribose 1-phosphate: step 1/2.</text>
</comment>
<dbReference type="RefSeq" id="WP_114353740.1">
    <property type="nucleotide sequence ID" value="NZ_QPJJ01000012.1"/>
</dbReference>
<dbReference type="GO" id="GO:0009117">
    <property type="term" value="P:nucleotide metabolic process"/>
    <property type="evidence" value="ECO:0007669"/>
    <property type="project" value="UniProtKB-UniRule"/>
</dbReference>
<dbReference type="PANTHER" id="PTHR21110">
    <property type="entry name" value="PHOSPHOPENTOMUTASE"/>
    <property type="match status" value="1"/>
</dbReference>
<dbReference type="Gene3D" id="3.30.70.1250">
    <property type="entry name" value="Phosphopentomutase"/>
    <property type="match status" value="1"/>
</dbReference>
<evidence type="ECO:0000313" key="10">
    <source>
        <dbReference type="Proteomes" id="UP000252585"/>
    </source>
</evidence>
<evidence type="ECO:0000256" key="4">
    <source>
        <dbReference type="ARBA" id="ARBA00023211"/>
    </source>
</evidence>
<keyword evidence="10" id="KW-1185">Reference proteome</keyword>
<dbReference type="GO" id="GO:0043094">
    <property type="term" value="P:metabolic compound salvage"/>
    <property type="evidence" value="ECO:0007669"/>
    <property type="project" value="UniProtKB-UniRule"/>
</dbReference>
<evidence type="ECO:0000256" key="3">
    <source>
        <dbReference type="ARBA" id="ARBA00022723"/>
    </source>
</evidence>
<feature type="binding site" evidence="6">
    <location>
        <position position="338"/>
    </location>
    <ligand>
        <name>Mn(2+)</name>
        <dbReference type="ChEBI" id="CHEBI:29035"/>
        <label>2</label>
    </ligand>
</feature>
<dbReference type="GO" id="GO:0005829">
    <property type="term" value="C:cytosol"/>
    <property type="evidence" value="ECO:0007669"/>
    <property type="project" value="TreeGrafter"/>
</dbReference>
<proteinExistence type="inferred from homology"/>
<keyword evidence="5 6" id="KW-0413">Isomerase</keyword>
<accession>A0A368XA65</accession>
<dbReference type="InterPro" id="IPR006124">
    <property type="entry name" value="Metalloenzyme"/>
</dbReference>
<dbReference type="UniPathway" id="UPA00087">
    <property type="reaction ID" value="UER00173"/>
</dbReference>
<organism evidence="9 10">
    <name type="scientific">Saliterribacillus persicus</name>
    <dbReference type="NCBI Taxonomy" id="930114"/>
    <lineage>
        <taxon>Bacteria</taxon>
        <taxon>Bacillati</taxon>
        <taxon>Bacillota</taxon>
        <taxon>Bacilli</taxon>
        <taxon>Bacillales</taxon>
        <taxon>Bacillaceae</taxon>
        <taxon>Saliterribacillus</taxon>
    </lineage>
</organism>
<dbReference type="EC" id="5.4.2.7" evidence="6 7"/>
<comment type="cofactor">
    <cofactor evidence="6">
        <name>Mn(2+)</name>
        <dbReference type="ChEBI" id="CHEBI:29035"/>
    </cofactor>
    <text evidence="6">Binds 2 manganese ions.</text>
</comment>
<feature type="domain" description="Metalloenzyme" evidence="8">
    <location>
        <begin position="6"/>
        <end position="377"/>
    </location>
</feature>
<reference evidence="9 10" key="1">
    <citation type="submission" date="2018-07" db="EMBL/GenBank/DDBJ databases">
        <title>Genomic Encyclopedia of Type Strains, Phase IV (KMG-IV): sequencing the most valuable type-strain genomes for metagenomic binning, comparative biology and taxonomic classification.</title>
        <authorList>
            <person name="Goeker M."/>
        </authorList>
    </citation>
    <scope>NUCLEOTIDE SEQUENCE [LARGE SCALE GENOMIC DNA]</scope>
    <source>
        <strain evidence="9 10">DSM 27696</strain>
    </source>
</reference>
<evidence type="ECO:0000259" key="8">
    <source>
        <dbReference type="Pfam" id="PF01676"/>
    </source>
</evidence>
<protein>
    <recommendedName>
        <fullName evidence="6 7">Phosphopentomutase</fullName>
        <ecNumber evidence="6 7">5.4.2.7</ecNumber>
    </recommendedName>
    <alternativeName>
        <fullName evidence="6">Phosphodeoxyribomutase</fullName>
    </alternativeName>
</protein>
<evidence type="ECO:0000256" key="7">
    <source>
        <dbReference type="NCBIfam" id="TIGR01696"/>
    </source>
</evidence>
<dbReference type="InterPro" id="IPR017850">
    <property type="entry name" value="Alkaline_phosphatase_core_sf"/>
</dbReference>
<dbReference type="Gene3D" id="3.40.720.10">
    <property type="entry name" value="Alkaline Phosphatase, subunit A"/>
    <property type="match status" value="1"/>
</dbReference>
<evidence type="ECO:0000256" key="1">
    <source>
        <dbReference type="ARBA" id="ARBA00010373"/>
    </source>
</evidence>
<dbReference type="Proteomes" id="UP000252585">
    <property type="component" value="Unassembled WGS sequence"/>
</dbReference>
<comment type="function">
    <text evidence="6">Isomerase that catalyzes the conversion of deoxy-ribose 1-phosphate (dRib-1-P) and ribose 1-phosphate (Rib-1-P) to deoxy-ribose 5-phosphate (dRib-5-P) and ribose 5-phosphate (Rib-5-P), respectively.</text>
</comment>
<dbReference type="SUPFAM" id="SSF143856">
    <property type="entry name" value="DeoB insert domain-like"/>
    <property type="match status" value="1"/>
</dbReference>
<dbReference type="SUPFAM" id="SSF53649">
    <property type="entry name" value="Alkaline phosphatase-like"/>
    <property type="match status" value="1"/>
</dbReference>
<dbReference type="OrthoDB" id="9769930at2"/>
<dbReference type="GO" id="GO:0030145">
    <property type="term" value="F:manganese ion binding"/>
    <property type="evidence" value="ECO:0007669"/>
    <property type="project" value="UniProtKB-UniRule"/>
</dbReference>
<feature type="binding site" evidence="6">
    <location>
        <position position="326"/>
    </location>
    <ligand>
        <name>Mn(2+)</name>
        <dbReference type="ChEBI" id="CHEBI:29035"/>
        <label>1</label>
    </ligand>
</feature>
<dbReference type="InterPro" id="IPR010045">
    <property type="entry name" value="DeoB"/>
</dbReference>
<dbReference type="FunFam" id="3.30.70.1250:FF:000001">
    <property type="entry name" value="Phosphopentomutase"/>
    <property type="match status" value="1"/>
</dbReference>
<dbReference type="CDD" id="cd16009">
    <property type="entry name" value="PPM"/>
    <property type="match status" value="1"/>
</dbReference>
<keyword evidence="3 6" id="KW-0479">Metal-binding</keyword>
<evidence type="ECO:0000256" key="5">
    <source>
        <dbReference type="ARBA" id="ARBA00023235"/>
    </source>
</evidence>
<dbReference type="Pfam" id="PF01676">
    <property type="entry name" value="Metalloenzyme"/>
    <property type="match status" value="1"/>
</dbReference>
<comment type="caution">
    <text evidence="9">The sequence shown here is derived from an EMBL/GenBank/DDBJ whole genome shotgun (WGS) entry which is preliminary data.</text>
</comment>
<dbReference type="GO" id="GO:0006015">
    <property type="term" value="P:5-phosphoribose 1-diphosphate biosynthetic process"/>
    <property type="evidence" value="ECO:0007669"/>
    <property type="project" value="UniProtKB-UniPathway"/>
</dbReference>
<evidence type="ECO:0000256" key="6">
    <source>
        <dbReference type="HAMAP-Rule" id="MF_00740"/>
    </source>
</evidence>
<comment type="subcellular location">
    <subcellularLocation>
        <location evidence="6">Cytoplasm</location>
    </subcellularLocation>
</comment>
<comment type="catalytic activity">
    <reaction evidence="6">
        <text>alpha-D-ribose 1-phosphate = D-ribose 5-phosphate</text>
        <dbReference type="Rhea" id="RHEA:18793"/>
        <dbReference type="ChEBI" id="CHEBI:57720"/>
        <dbReference type="ChEBI" id="CHEBI:78346"/>
        <dbReference type="EC" id="5.4.2.7"/>
    </reaction>
</comment>
<dbReference type="InterPro" id="IPR024052">
    <property type="entry name" value="Phosphopentomutase_DeoB_cap_sf"/>
</dbReference>
<dbReference type="GO" id="GO:0000287">
    <property type="term" value="F:magnesium ion binding"/>
    <property type="evidence" value="ECO:0007669"/>
    <property type="project" value="UniProtKB-UniRule"/>
</dbReference>
<dbReference type="NCBIfam" id="NF003766">
    <property type="entry name" value="PRK05362.1"/>
    <property type="match status" value="1"/>
</dbReference>